<evidence type="ECO:0000313" key="2">
    <source>
        <dbReference type="Proteomes" id="UP001193389"/>
    </source>
</evidence>
<evidence type="ECO:0000313" key="1">
    <source>
        <dbReference type="EMBL" id="BBE18588.1"/>
    </source>
</evidence>
<dbReference type="KEGG" id="anf:AQPE_2751"/>
<sequence length="46" mass="5420">MSTFSVKVKKSDQKALISGDFRAFYLKYVYNRCISGKVFCFKFCQH</sequence>
<accession>A0A5K7SAI0</accession>
<organism evidence="1 2">
    <name type="scientific">Aquipluma nitroreducens</name>
    <dbReference type="NCBI Taxonomy" id="2010828"/>
    <lineage>
        <taxon>Bacteria</taxon>
        <taxon>Pseudomonadati</taxon>
        <taxon>Bacteroidota</taxon>
        <taxon>Bacteroidia</taxon>
        <taxon>Marinilabiliales</taxon>
        <taxon>Prolixibacteraceae</taxon>
        <taxon>Aquipluma</taxon>
    </lineage>
</organism>
<reference evidence="1" key="1">
    <citation type="journal article" date="2020" name="Int. J. Syst. Evol. Microbiol.">
        <title>Aquipluma nitroreducens gen. nov. sp. nov., a novel facultatively anaerobic bacterium isolated from a freshwater lake.</title>
        <authorList>
            <person name="Watanabe M."/>
            <person name="Kojima H."/>
            <person name="Fukui M."/>
        </authorList>
    </citation>
    <scope>NUCLEOTIDE SEQUENCE</scope>
    <source>
        <strain evidence="1">MeG22</strain>
    </source>
</reference>
<gene>
    <name evidence="1" type="ORF">AQPE_2751</name>
</gene>
<dbReference type="Proteomes" id="UP001193389">
    <property type="component" value="Chromosome"/>
</dbReference>
<keyword evidence="2" id="KW-1185">Reference proteome</keyword>
<proteinExistence type="predicted"/>
<protein>
    <submittedName>
        <fullName evidence="1">Uncharacterized protein</fullName>
    </submittedName>
</protein>
<name>A0A5K7SAI0_9BACT</name>
<dbReference type="EMBL" id="AP018694">
    <property type="protein sequence ID" value="BBE18588.1"/>
    <property type="molecule type" value="Genomic_DNA"/>
</dbReference>
<dbReference type="AlphaFoldDB" id="A0A5K7SAI0"/>